<feature type="compositionally biased region" description="Low complexity" evidence="1">
    <location>
        <begin position="149"/>
        <end position="165"/>
    </location>
</feature>
<protein>
    <submittedName>
        <fullName evidence="3">Uncharacterized protein</fullName>
    </submittedName>
</protein>
<evidence type="ECO:0000313" key="3">
    <source>
        <dbReference type="EMBL" id="AFK62688.1"/>
    </source>
</evidence>
<reference evidence="3 4" key="1">
    <citation type="journal article" date="2011" name="J. Bacteriol.">
        <title>Whole-genome shotgun sequencing of the sulfur-oxidizing chemoautotroph Tetrathiobacter kashmirensis.</title>
        <authorList>
            <person name="Ghosh W."/>
            <person name="George A."/>
            <person name="Agarwal A."/>
            <person name="Raj P."/>
            <person name="Alam M."/>
            <person name="Pyne P."/>
            <person name="Das Gupta S.K."/>
        </authorList>
    </citation>
    <scope>NUCLEOTIDE SEQUENCE [LARGE SCALE GENOMIC DNA]</scope>
    <source>
        <strain evidence="3 4">WT001</strain>
    </source>
</reference>
<proteinExistence type="predicted"/>
<dbReference type="AlphaFoldDB" id="I3UCF0"/>
<keyword evidence="4" id="KW-1185">Reference proteome</keyword>
<keyword evidence="2" id="KW-0812">Transmembrane</keyword>
<feature type="compositionally biased region" description="Polar residues" evidence="1">
    <location>
        <begin position="230"/>
        <end position="240"/>
    </location>
</feature>
<evidence type="ECO:0000256" key="2">
    <source>
        <dbReference type="SAM" id="Phobius"/>
    </source>
</evidence>
<accession>I3UCF0</accession>
<feature type="compositionally biased region" description="Low complexity" evidence="1">
    <location>
        <begin position="53"/>
        <end position="86"/>
    </location>
</feature>
<sequence>MSKSFIYNLILTVVAIVVFIFIGASVYDAFTRNPVNRTAEDSGASSVSGQIEAATPDATQPAQPTAASDAPPVVQDQQQAEAAYEQTNDPASPSATQNNANSGSASGNESGAVSAPQQATPAPAPAPTTATSLRPGTSTNTARNSTTEPNAPASSPGTASPAKPAVRSNPDLRAVIPPVPTAPPRAEGVPPPNTTSQDMYNATNSGMDNGNISDSFPAPVSNFPAPVSPGATSNTPGVNNDEQRRLQELRNQKEQLRRDLGF</sequence>
<dbReference type="EMBL" id="CP003555">
    <property type="protein sequence ID" value="AFK62688.1"/>
    <property type="molecule type" value="Genomic_DNA"/>
</dbReference>
<keyword evidence="2" id="KW-0472">Membrane</keyword>
<reference evidence="4" key="2">
    <citation type="journal article" date="2013" name="PLoS ONE">
        <title>Genome implosion elicits host-confinement in Alcaligenaceae: evidence from the comparative genomics of Tetrathiobacter kashmirensis, a pathogen in the making.</title>
        <authorList>
            <person name="Ghosh W."/>
            <person name="Alam M."/>
            <person name="Roy C."/>
            <person name="Pyne P."/>
            <person name="George A."/>
            <person name="Chakraborty R."/>
            <person name="Majumder S."/>
            <person name="Agarwal A."/>
            <person name="Chakraborty S."/>
            <person name="Majumdar S."/>
            <person name="Gupta S.K."/>
        </authorList>
    </citation>
    <scope>NUCLEOTIDE SEQUENCE [LARGE SCALE GENOMIC DNA]</scope>
    <source>
        <strain evidence="4">WT001</strain>
    </source>
</reference>
<feature type="region of interest" description="Disordered" evidence="1">
    <location>
        <begin position="38"/>
        <end position="262"/>
    </location>
</feature>
<feature type="compositionally biased region" description="Basic and acidic residues" evidence="1">
    <location>
        <begin position="241"/>
        <end position="262"/>
    </location>
</feature>
<gene>
    <name evidence="3" type="ordered locus">TKWG_12730</name>
</gene>
<feature type="compositionally biased region" description="Polar residues" evidence="1">
    <location>
        <begin position="87"/>
        <end position="97"/>
    </location>
</feature>
<name>I3UCF0_ADVKW</name>
<dbReference type="OrthoDB" id="8685703at2"/>
<feature type="compositionally biased region" description="Polar residues" evidence="1">
    <location>
        <begin position="194"/>
        <end position="214"/>
    </location>
</feature>
<dbReference type="RefSeq" id="WP_014750779.1">
    <property type="nucleotide sequence ID" value="NC_017964.1"/>
</dbReference>
<evidence type="ECO:0000256" key="1">
    <source>
        <dbReference type="SAM" id="MobiDB-lite"/>
    </source>
</evidence>
<feature type="compositionally biased region" description="Polar residues" evidence="1">
    <location>
        <begin position="132"/>
        <end position="148"/>
    </location>
</feature>
<organism evidence="3 4">
    <name type="scientific">Advenella kashmirensis (strain DSM 17095 / LMG 22695 / WT001)</name>
    <name type="common">Tetrathiobacter kashmirensis</name>
    <dbReference type="NCBI Taxonomy" id="1036672"/>
    <lineage>
        <taxon>Bacteria</taxon>
        <taxon>Pseudomonadati</taxon>
        <taxon>Pseudomonadota</taxon>
        <taxon>Betaproteobacteria</taxon>
        <taxon>Burkholderiales</taxon>
        <taxon>Alcaligenaceae</taxon>
    </lineage>
</organism>
<dbReference type="HOGENOM" id="CLU_1060213_0_0_4"/>
<feature type="transmembrane region" description="Helical" evidence="2">
    <location>
        <begin position="6"/>
        <end position="27"/>
    </location>
</feature>
<evidence type="ECO:0000313" key="4">
    <source>
        <dbReference type="Proteomes" id="UP000005267"/>
    </source>
</evidence>
<keyword evidence="2" id="KW-1133">Transmembrane helix</keyword>
<dbReference type="KEGG" id="aka:TKWG_12730"/>
<feature type="compositionally biased region" description="Low complexity" evidence="1">
    <location>
        <begin position="98"/>
        <end position="131"/>
    </location>
</feature>
<feature type="compositionally biased region" description="Pro residues" evidence="1">
    <location>
        <begin position="177"/>
        <end position="193"/>
    </location>
</feature>
<dbReference type="Proteomes" id="UP000005267">
    <property type="component" value="Chromosome"/>
</dbReference>